<organism evidence="3 4">
    <name type="scientific">Daucus carota subsp. sativus</name>
    <name type="common">Carrot</name>
    <dbReference type="NCBI Taxonomy" id="79200"/>
    <lineage>
        <taxon>Eukaryota</taxon>
        <taxon>Viridiplantae</taxon>
        <taxon>Streptophyta</taxon>
        <taxon>Embryophyta</taxon>
        <taxon>Tracheophyta</taxon>
        <taxon>Spermatophyta</taxon>
        <taxon>Magnoliopsida</taxon>
        <taxon>eudicotyledons</taxon>
        <taxon>Gunneridae</taxon>
        <taxon>Pentapetalae</taxon>
        <taxon>asterids</taxon>
        <taxon>campanulids</taxon>
        <taxon>Apiales</taxon>
        <taxon>Apiaceae</taxon>
        <taxon>Apioideae</taxon>
        <taxon>Scandiceae</taxon>
        <taxon>Daucinae</taxon>
        <taxon>Daucus</taxon>
        <taxon>Daucus sect. Daucus</taxon>
    </lineage>
</organism>
<dbReference type="InterPro" id="IPR038765">
    <property type="entry name" value="Papain-like_cys_pep_sf"/>
</dbReference>
<feature type="domain" description="DUF8039" evidence="2">
    <location>
        <begin position="335"/>
        <end position="382"/>
    </location>
</feature>
<dbReference type="PANTHER" id="PTHR33018:SF34">
    <property type="entry name" value="OS02G0472350 PROTEIN"/>
    <property type="match status" value="1"/>
</dbReference>
<dbReference type="InterPro" id="IPR058352">
    <property type="entry name" value="DUF8039"/>
</dbReference>
<protein>
    <recommendedName>
        <fullName evidence="2">DUF8039 domain-containing protein</fullName>
    </recommendedName>
</protein>
<sequence>MNEDNGTSGSGSISSKKRGPTVCKKLKKRIANQKLECTINFDEYGQPCGDMLKDFTIYLGSVVRFQVDINLESWDAVNQGLKDVIWDDIKSHWKLDDSRKKIVLEKAAKHWRDFKGKLTKNFLRAGKDPCEVYHFISREQWETYKKRRESEEFKAISEKAKQSQKHNEHVHFLGSSGYRAKRTKWCIEDPIANLENLESLDSSILSKLQKQVSDGSWTPQGHDDILSRALGRKEHGGRVRGVGGGAKIKDVFGSGKSKQSGVISMDELATITQEITKKVQKECDEKMEMMNTKLHGIFQYLKQMGLSLPENNFMDDIENPSPGIVRSSCQSVGGEDHISEVSVDDVVPEYQLTPLPVPCSEHETIGNAEGSFVQWPKELVNLGQLNDDTFAFMSPSRLVINHKRDYKRIDEVIQYMTEFLVANKDKRFIFAPYIQDAFKLYVPQGGRKNNRKEFLWYHTDCPQQLGGTECGFFIMRYMYEIITLSQKNPNTNWKELGVVAEDQSTYSDLVEWVIWMMKELDKLGGPTFP</sequence>
<reference evidence="3" key="2">
    <citation type="submission" date="2022-03" db="EMBL/GenBank/DDBJ databases">
        <title>Draft title - Genomic analysis of global carrot germplasm unveils the trajectory of domestication and the origin of high carotenoid orange carrot.</title>
        <authorList>
            <person name="Iorizzo M."/>
            <person name="Ellison S."/>
            <person name="Senalik D."/>
            <person name="Macko-Podgorni A."/>
            <person name="Grzebelus D."/>
            <person name="Bostan H."/>
            <person name="Rolling W."/>
            <person name="Curaba J."/>
            <person name="Simon P."/>
        </authorList>
    </citation>
    <scope>NUCLEOTIDE SEQUENCE</scope>
    <source>
        <tissue evidence="3">Leaf</tissue>
    </source>
</reference>
<dbReference type="EMBL" id="CP093347">
    <property type="protein sequence ID" value="WOH00626.1"/>
    <property type="molecule type" value="Genomic_DNA"/>
</dbReference>
<evidence type="ECO:0000313" key="4">
    <source>
        <dbReference type="Proteomes" id="UP000077755"/>
    </source>
</evidence>
<feature type="region of interest" description="Disordered" evidence="1">
    <location>
        <begin position="1"/>
        <end position="20"/>
    </location>
</feature>
<dbReference type="SUPFAM" id="SSF54001">
    <property type="entry name" value="Cysteine proteinases"/>
    <property type="match status" value="1"/>
</dbReference>
<evidence type="ECO:0000313" key="3">
    <source>
        <dbReference type="EMBL" id="WOH00626.1"/>
    </source>
</evidence>
<reference evidence="3" key="1">
    <citation type="journal article" date="2016" name="Nat. Genet.">
        <title>A high-quality carrot genome assembly provides new insights into carotenoid accumulation and asterid genome evolution.</title>
        <authorList>
            <person name="Iorizzo M."/>
            <person name="Ellison S."/>
            <person name="Senalik D."/>
            <person name="Zeng P."/>
            <person name="Satapoomin P."/>
            <person name="Huang J."/>
            <person name="Bowman M."/>
            <person name="Iovene M."/>
            <person name="Sanseverino W."/>
            <person name="Cavagnaro P."/>
            <person name="Yildiz M."/>
            <person name="Macko-Podgorni A."/>
            <person name="Moranska E."/>
            <person name="Grzebelus E."/>
            <person name="Grzebelus D."/>
            <person name="Ashrafi H."/>
            <person name="Zheng Z."/>
            <person name="Cheng S."/>
            <person name="Spooner D."/>
            <person name="Van Deynze A."/>
            <person name="Simon P."/>
        </authorList>
    </citation>
    <scope>NUCLEOTIDE SEQUENCE</scope>
    <source>
        <tissue evidence="3">Leaf</tissue>
    </source>
</reference>
<evidence type="ECO:0000259" key="2">
    <source>
        <dbReference type="Pfam" id="PF26133"/>
    </source>
</evidence>
<name>A0AAF0X2I8_DAUCS</name>
<dbReference type="Proteomes" id="UP000077755">
    <property type="component" value="Chromosome 5"/>
</dbReference>
<dbReference type="AlphaFoldDB" id="A0AAF0X2I8"/>
<evidence type="ECO:0000256" key="1">
    <source>
        <dbReference type="SAM" id="MobiDB-lite"/>
    </source>
</evidence>
<keyword evidence="4" id="KW-1185">Reference proteome</keyword>
<feature type="compositionally biased region" description="Low complexity" evidence="1">
    <location>
        <begin position="1"/>
        <end position="14"/>
    </location>
</feature>
<dbReference type="Pfam" id="PF26133">
    <property type="entry name" value="DUF8039"/>
    <property type="match status" value="1"/>
</dbReference>
<accession>A0AAF0X2I8</accession>
<gene>
    <name evidence="3" type="ORF">DCAR_0519995</name>
</gene>
<dbReference type="PANTHER" id="PTHR33018">
    <property type="entry name" value="OS10G0338966 PROTEIN-RELATED"/>
    <property type="match status" value="1"/>
</dbReference>
<proteinExistence type="predicted"/>